<dbReference type="InterPro" id="IPR033116">
    <property type="entry name" value="TRYPSIN_SER"/>
</dbReference>
<accession>A0A8T2NZN3</accession>
<dbReference type="Pfam" id="PF00084">
    <property type="entry name" value="Sushi"/>
    <property type="match status" value="2"/>
</dbReference>
<evidence type="ECO:0000256" key="20">
    <source>
        <dbReference type="PROSITE-ProRule" id="PRU00059"/>
    </source>
</evidence>
<keyword evidence="15 18" id="KW-0379">Hydroxylation</keyword>
<dbReference type="InterPro" id="IPR000436">
    <property type="entry name" value="Sushi_SCR_CCP_dom"/>
</dbReference>
<dbReference type="InterPro" id="IPR043504">
    <property type="entry name" value="Peptidase_S1_PA_chymotrypsin"/>
</dbReference>
<dbReference type="CDD" id="cd00033">
    <property type="entry name" value="CCP"/>
    <property type="match status" value="2"/>
</dbReference>
<dbReference type="Proteomes" id="UP000824540">
    <property type="component" value="Unassembled WGS sequence"/>
</dbReference>
<feature type="disulfide bond" evidence="17">
    <location>
        <begin position="392"/>
        <end position="425"/>
    </location>
</feature>
<feature type="disulfide bond" evidence="17">
    <location>
        <begin position="362"/>
        <end position="407"/>
    </location>
</feature>
<dbReference type="SMART" id="SM00032">
    <property type="entry name" value="CCP"/>
    <property type="match status" value="2"/>
</dbReference>
<dbReference type="Pfam" id="PF00431">
    <property type="entry name" value="CUB"/>
    <property type="match status" value="2"/>
</dbReference>
<feature type="disulfide bond" evidence="17">
    <location>
        <begin position="645"/>
        <end position="679"/>
    </location>
</feature>
<dbReference type="FunFam" id="2.40.10.10:FF:000054">
    <property type="entry name" value="Complement C1r subcomponent"/>
    <property type="match status" value="1"/>
</dbReference>
<reference evidence="26" key="1">
    <citation type="thesis" date="2021" institute="BYU ScholarsArchive" country="Provo, UT, USA">
        <title>Applications of and Algorithms for Genome Assembly and Genomic Analyses with an Emphasis on Marine Teleosts.</title>
        <authorList>
            <person name="Pickett B.D."/>
        </authorList>
    </citation>
    <scope>NUCLEOTIDE SEQUENCE</scope>
    <source>
        <strain evidence="26">HI-2016</strain>
    </source>
</reference>
<dbReference type="GO" id="GO:0004252">
    <property type="term" value="F:serine-type endopeptidase activity"/>
    <property type="evidence" value="ECO:0007669"/>
    <property type="project" value="InterPro"/>
</dbReference>
<feature type="disulfide bond" evidence="17">
    <location>
        <begin position="160"/>
        <end position="173"/>
    </location>
</feature>
<feature type="disulfide bond" evidence="17 20">
    <location>
        <begin position="177"/>
        <end position="204"/>
    </location>
</feature>
<keyword evidence="4" id="KW-0399">Innate immunity</keyword>
<dbReference type="FunFam" id="2.10.25.10:FF:000059">
    <property type="entry name" value="Mannan-binding lectin serine protease 1"/>
    <property type="match status" value="1"/>
</dbReference>
<dbReference type="OrthoDB" id="9985152at2759"/>
<feature type="binding site" evidence="19">
    <location>
        <position position="135"/>
    </location>
    <ligand>
        <name>Ca(2+)</name>
        <dbReference type="ChEBI" id="CHEBI:29108"/>
        <label>2</label>
    </ligand>
</feature>
<dbReference type="SMART" id="SM00020">
    <property type="entry name" value="Tryp_SPc"/>
    <property type="match status" value="1"/>
</dbReference>
<dbReference type="PROSITE" id="PS01187">
    <property type="entry name" value="EGF_CA"/>
    <property type="match status" value="1"/>
</dbReference>
<feature type="binding site" evidence="19">
    <location>
        <position position="134"/>
    </location>
    <ligand>
        <name>Ca(2+)</name>
        <dbReference type="ChEBI" id="CHEBI:29108"/>
        <label>2</label>
    </ligand>
</feature>
<feature type="binding site" evidence="19">
    <location>
        <position position="274"/>
    </location>
    <ligand>
        <name>Ca(2+)</name>
        <dbReference type="ChEBI" id="CHEBI:29108"/>
        <label>3</label>
    </ligand>
</feature>
<feature type="binding site" evidence="19">
    <location>
        <position position="151"/>
    </location>
    <ligand>
        <name>Ca(2+)</name>
        <dbReference type="ChEBI" id="CHEBI:29108"/>
        <label>2</label>
    </ligand>
</feature>
<dbReference type="PRINTS" id="PR00722">
    <property type="entry name" value="CHYMOTRYPSIN"/>
</dbReference>
<dbReference type="GO" id="GO:0031638">
    <property type="term" value="P:zymogen activation"/>
    <property type="evidence" value="ECO:0007669"/>
    <property type="project" value="TreeGrafter"/>
</dbReference>
<keyword evidence="2" id="KW-0964">Secreted</keyword>
<evidence type="ECO:0000256" key="5">
    <source>
        <dbReference type="ARBA" id="ARBA00022659"/>
    </source>
</evidence>
<dbReference type="EMBL" id="JAFBMS010000018">
    <property type="protein sequence ID" value="KAG9344946.1"/>
    <property type="molecule type" value="Genomic_DNA"/>
</dbReference>
<evidence type="ECO:0000256" key="19">
    <source>
        <dbReference type="PIRSR" id="PIRSR001155-4"/>
    </source>
</evidence>
<evidence type="ECO:0000259" key="23">
    <source>
        <dbReference type="PROSITE" id="PS01180"/>
    </source>
</evidence>
<dbReference type="GO" id="GO:0006956">
    <property type="term" value="P:complement activation"/>
    <property type="evidence" value="ECO:0007669"/>
    <property type="project" value="InterPro"/>
</dbReference>
<evidence type="ECO:0000256" key="17">
    <source>
        <dbReference type="PIRSR" id="PIRSR001155-2"/>
    </source>
</evidence>
<dbReference type="InterPro" id="IPR009003">
    <property type="entry name" value="Peptidase_S1_PA"/>
</dbReference>
<dbReference type="InterPro" id="IPR018097">
    <property type="entry name" value="EGF_Ca-bd_CS"/>
</dbReference>
<evidence type="ECO:0000256" key="21">
    <source>
        <dbReference type="PROSITE-ProRule" id="PRU00302"/>
    </source>
</evidence>
<feature type="modified residue" description="(3R)-3-hydroxyasparagine" evidence="18">
    <location>
        <position position="151"/>
    </location>
</feature>
<keyword evidence="10" id="KW-0378">Hydrolase</keyword>
<dbReference type="PIRSF" id="PIRSF001155">
    <property type="entry name" value="C1r_C1s_MASP"/>
    <property type="match status" value="1"/>
</dbReference>
<feature type="domain" description="CUB" evidence="23">
    <location>
        <begin position="11"/>
        <end position="133"/>
    </location>
</feature>
<dbReference type="GO" id="GO:0072562">
    <property type="term" value="C:blood microparticle"/>
    <property type="evidence" value="ECO:0007669"/>
    <property type="project" value="TreeGrafter"/>
</dbReference>
<feature type="signal peptide" evidence="22">
    <location>
        <begin position="1"/>
        <end position="18"/>
    </location>
</feature>
<keyword evidence="5 21" id="KW-0768">Sushi</keyword>
<organism evidence="26 27">
    <name type="scientific">Albula glossodonta</name>
    <name type="common">roundjaw bonefish</name>
    <dbReference type="NCBI Taxonomy" id="121402"/>
    <lineage>
        <taxon>Eukaryota</taxon>
        <taxon>Metazoa</taxon>
        <taxon>Chordata</taxon>
        <taxon>Craniata</taxon>
        <taxon>Vertebrata</taxon>
        <taxon>Euteleostomi</taxon>
        <taxon>Actinopterygii</taxon>
        <taxon>Neopterygii</taxon>
        <taxon>Teleostei</taxon>
        <taxon>Albuliformes</taxon>
        <taxon>Albulidae</taxon>
        <taxon>Albula</taxon>
    </lineage>
</organism>
<dbReference type="CDD" id="cd00190">
    <property type="entry name" value="Tryp_SPc"/>
    <property type="match status" value="1"/>
</dbReference>
<evidence type="ECO:0000259" key="24">
    <source>
        <dbReference type="PROSITE" id="PS50240"/>
    </source>
</evidence>
<dbReference type="SMART" id="SM00042">
    <property type="entry name" value="CUB"/>
    <property type="match status" value="2"/>
</dbReference>
<dbReference type="GO" id="GO:0045087">
    <property type="term" value="P:innate immune response"/>
    <property type="evidence" value="ECO:0007669"/>
    <property type="project" value="UniProtKB-KW"/>
</dbReference>
<evidence type="ECO:0000256" key="2">
    <source>
        <dbReference type="ARBA" id="ARBA00022525"/>
    </source>
</evidence>
<dbReference type="SUPFAM" id="SSF57196">
    <property type="entry name" value="EGF/Laminin"/>
    <property type="match status" value="1"/>
</dbReference>
<dbReference type="InterPro" id="IPR049883">
    <property type="entry name" value="NOTCH1_EGF-like"/>
</dbReference>
<dbReference type="PANTHER" id="PTHR24255">
    <property type="entry name" value="COMPLEMENT COMPONENT 1, S SUBCOMPONENT-RELATED"/>
    <property type="match status" value="1"/>
</dbReference>
<evidence type="ECO:0000256" key="7">
    <source>
        <dbReference type="ARBA" id="ARBA00022723"/>
    </source>
</evidence>
<evidence type="ECO:0000256" key="9">
    <source>
        <dbReference type="ARBA" id="ARBA00022737"/>
    </source>
</evidence>
<evidence type="ECO:0000313" key="26">
    <source>
        <dbReference type="EMBL" id="KAG9344946.1"/>
    </source>
</evidence>
<keyword evidence="12" id="KW-0391">Immunity</keyword>
<evidence type="ECO:0000256" key="6">
    <source>
        <dbReference type="ARBA" id="ARBA00022670"/>
    </source>
</evidence>
<feature type="binding site" evidence="19">
    <location>
        <position position="227"/>
    </location>
    <ligand>
        <name>Ca(2+)</name>
        <dbReference type="ChEBI" id="CHEBI:29108"/>
        <label>3</label>
    </ligand>
</feature>
<feature type="binding site" evidence="19">
    <location>
        <position position="118"/>
    </location>
    <ligand>
        <name>Ca(2+)</name>
        <dbReference type="ChEBI" id="CHEBI:29108"/>
        <label>1</label>
    </ligand>
</feature>
<feature type="binding site" evidence="19">
    <location>
        <position position="155"/>
    </location>
    <ligand>
        <name>Ca(2+)</name>
        <dbReference type="ChEBI" id="CHEBI:29108"/>
        <label>2</label>
    </ligand>
</feature>
<gene>
    <name evidence="26" type="ORF">JZ751_009486</name>
</gene>
<dbReference type="SUPFAM" id="SSF50494">
    <property type="entry name" value="Trypsin-like serine proteases"/>
    <property type="match status" value="1"/>
</dbReference>
<feature type="binding site" evidence="19">
    <location>
        <position position="62"/>
    </location>
    <ligand>
        <name>Ca(2+)</name>
        <dbReference type="ChEBI" id="CHEBI:29108"/>
        <label>1</label>
    </ligand>
</feature>
<evidence type="ECO:0000313" key="27">
    <source>
        <dbReference type="Proteomes" id="UP000824540"/>
    </source>
</evidence>
<feature type="disulfide bond" evidence="17">
    <location>
        <begin position="320"/>
        <end position="357"/>
    </location>
</feature>
<feature type="active site" description="Charge relay system" evidence="16">
    <location>
        <position position="482"/>
    </location>
</feature>
<proteinExistence type="predicted"/>
<comment type="subcellular location">
    <subcellularLocation>
        <location evidence="1">Secreted</location>
    </subcellularLocation>
</comment>
<dbReference type="CDD" id="cd00054">
    <property type="entry name" value="EGF_CA"/>
    <property type="match status" value="1"/>
</dbReference>
<dbReference type="Gene3D" id="2.10.25.10">
    <property type="entry name" value="Laminin"/>
    <property type="match status" value="1"/>
</dbReference>
<feature type="domain" description="Sushi" evidence="25">
    <location>
        <begin position="360"/>
        <end position="427"/>
    </location>
</feature>
<evidence type="ECO:0000256" key="10">
    <source>
        <dbReference type="ARBA" id="ARBA00022801"/>
    </source>
</evidence>
<evidence type="ECO:0000256" key="22">
    <source>
        <dbReference type="SAM" id="SignalP"/>
    </source>
</evidence>
<protein>
    <submittedName>
        <fullName evidence="26">Uncharacterized protein</fullName>
    </submittedName>
</protein>
<dbReference type="Pfam" id="PF07645">
    <property type="entry name" value="EGF_CA"/>
    <property type="match status" value="1"/>
</dbReference>
<dbReference type="PANTHER" id="PTHR24255:SF29">
    <property type="entry name" value="COMPLEMENT COMPONENT 1, S SUBCOMPONENT"/>
    <property type="match status" value="1"/>
</dbReference>
<keyword evidence="14" id="KW-0325">Glycoprotein</keyword>
<dbReference type="InterPro" id="IPR001881">
    <property type="entry name" value="EGF-like_Ca-bd_dom"/>
</dbReference>
<dbReference type="PROSITE" id="PS50240">
    <property type="entry name" value="TRYPSIN_DOM"/>
    <property type="match status" value="1"/>
</dbReference>
<feature type="binding site" evidence="19">
    <location>
        <position position="152"/>
    </location>
    <ligand>
        <name>Ca(2+)</name>
        <dbReference type="ChEBI" id="CHEBI:29108"/>
        <label>2</label>
    </ligand>
</feature>
<evidence type="ECO:0000256" key="8">
    <source>
        <dbReference type="ARBA" id="ARBA00022729"/>
    </source>
</evidence>
<dbReference type="SUPFAM" id="SSF57535">
    <property type="entry name" value="Complement control module/SCR domain"/>
    <property type="match status" value="2"/>
</dbReference>
<name>A0A8T2NZN3_9TELE</name>
<keyword evidence="13 17" id="KW-1015">Disulfide bond</keyword>
<feature type="disulfide bond" evidence="17">
    <location>
        <begin position="617"/>
        <end position="636"/>
    </location>
</feature>
<feature type="chain" id="PRO_5035902779" evidence="22">
    <location>
        <begin position="19"/>
        <end position="710"/>
    </location>
</feature>
<evidence type="ECO:0000256" key="12">
    <source>
        <dbReference type="ARBA" id="ARBA00022859"/>
    </source>
</evidence>
<dbReference type="SUPFAM" id="SSF49854">
    <property type="entry name" value="Spermadhesin, CUB domain"/>
    <property type="match status" value="2"/>
</dbReference>
<dbReference type="InterPro" id="IPR000742">
    <property type="entry name" value="EGF"/>
</dbReference>
<comment type="PTM">
    <text evidence="18">The iron and 2-oxoglutarate dependent 3-hydroxylation of aspartate and asparagine is (R) stereospecific within EGF domains.</text>
</comment>
<dbReference type="FunFam" id="2.60.120.290:FF:000101">
    <property type="entry name" value="Complement component 1, s subcomponent"/>
    <property type="match status" value="1"/>
</dbReference>
<evidence type="ECO:0000256" key="16">
    <source>
        <dbReference type="PIRSR" id="PIRSR001155-1"/>
    </source>
</evidence>
<feature type="active site" description="Charge relay system" evidence="16">
    <location>
        <position position="649"/>
    </location>
</feature>
<evidence type="ECO:0000256" key="18">
    <source>
        <dbReference type="PIRSR" id="PIRSR001155-3"/>
    </source>
</evidence>
<sequence>MFLPMISLLILFLPLSTTAPLSGWVQSPGYPRGYPNEAKATWKRCAPDGHTLSLTLTHLDLEDSEDCQNDILEISSDEGTLVSLCGQKSYKELQSSVNPLLQSSVSGCLMLSFTSDFSNPKRHTGYRAFYTVQDVDECANPDNSCTQFCSNYIGGYRCFCRLGYFLGEDQHTCTVNCSKDLSGSQTGTVTSPGYPNAYAEHAHCSYTLAVDQILQLVLEFAGEFDIEKDEKGQCTDTLMIKTPSKEFGPFCGNATPPSPLLTESHQAKILFNSDGTGFNTGFKLTYRTTGKTCPGVVTPHSSLNPQKPEYLKGDQVIVRCDLGYVIDTIKLGNGILNDKEYKSVCQPTGSWSSVFPCGLVDCGPPDIPDDGPLQLLGEIPGTQYQDEVQFKCESTYYTLEPNESYFCSAEGYWTSKSGNTTLPRCEAVCGKAEDGIHSVSRILGGAIAQLGQIPWQLLLKKDGALKGGASLINDRWALTAAHVVDGLEHLPIDIYGGLVDQRQLNQLKNNKMKKDVMKNFPNLAVLDSEMILIHPGYDKSKTKDSRLSFDNDIALIKFKTRAKLSQALRPVCLPQKKEGVVMEGQVGTVSGWGKTEKREESIMLRHVNIIGYSDSKCSDVPLNRNSKMIYTKNMFCAGNNMKDSCKGDSGGPFVLPYIGKSIEKRPYRLHGLVSWGPECGEKGYYTKVENYLDWIKETMEKEENTNESEE</sequence>
<dbReference type="GO" id="GO:0005509">
    <property type="term" value="F:calcium ion binding"/>
    <property type="evidence" value="ECO:0007669"/>
    <property type="project" value="InterPro"/>
</dbReference>
<feature type="disulfide bond" evidence="17">
    <location>
        <begin position="293"/>
        <end position="345"/>
    </location>
</feature>
<evidence type="ECO:0000256" key="3">
    <source>
        <dbReference type="ARBA" id="ARBA00022536"/>
    </source>
</evidence>
<dbReference type="PROSITE" id="PS00135">
    <property type="entry name" value="TRYPSIN_SER"/>
    <property type="match status" value="1"/>
</dbReference>
<dbReference type="InterPro" id="IPR035976">
    <property type="entry name" value="Sushi/SCR/CCP_sf"/>
</dbReference>
<dbReference type="FunFam" id="2.10.70.10:FF:000016">
    <property type="entry name" value="Mannan-binding lectin serine protease 1"/>
    <property type="match status" value="1"/>
</dbReference>
<dbReference type="PROSITE" id="PS01180">
    <property type="entry name" value="CUB"/>
    <property type="match status" value="2"/>
</dbReference>
<evidence type="ECO:0000259" key="25">
    <source>
        <dbReference type="PROSITE" id="PS50923"/>
    </source>
</evidence>
<evidence type="ECO:0000256" key="13">
    <source>
        <dbReference type="ARBA" id="ARBA00023157"/>
    </source>
</evidence>
<feature type="binding site" evidence="19">
    <location>
        <position position="116"/>
    </location>
    <ligand>
        <name>Ca(2+)</name>
        <dbReference type="ChEBI" id="CHEBI:29108"/>
        <label>1</label>
    </ligand>
</feature>
<comment type="caution">
    <text evidence="26">The sequence shown here is derived from an EMBL/GenBank/DDBJ whole genome shotgun (WGS) entry which is preliminary data.</text>
</comment>
<keyword evidence="27" id="KW-1185">Reference proteome</keyword>
<feature type="disulfide bond" evidence="17">
    <location>
        <begin position="138"/>
        <end position="149"/>
    </location>
</feature>
<dbReference type="InterPro" id="IPR001314">
    <property type="entry name" value="Peptidase_S1A"/>
</dbReference>
<evidence type="ECO:0000256" key="14">
    <source>
        <dbReference type="ARBA" id="ARBA00023180"/>
    </source>
</evidence>
<dbReference type="InterPro" id="IPR024175">
    <property type="entry name" value="Pept_S1A_C1r/C1S/mannan-bd"/>
</dbReference>
<feature type="disulfide bond" evidence="17">
    <location>
        <begin position="67"/>
        <end position="85"/>
    </location>
</feature>
<feature type="active site" description="Charge relay system" evidence="16">
    <location>
        <position position="552"/>
    </location>
</feature>
<evidence type="ECO:0000256" key="11">
    <source>
        <dbReference type="ARBA" id="ARBA00022825"/>
    </source>
</evidence>
<evidence type="ECO:0000256" key="1">
    <source>
        <dbReference type="ARBA" id="ARBA00004613"/>
    </source>
</evidence>
<keyword evidence="19" id="KW-0106">Calcium</keyword>
<dbReference type="PROSITE" id="PS01186">
    <property type="entry name" value="EGF_2"/>
    <property type="match status" value="1"/>
</dbReference>
<feature type="disulfide bond" description="Interchain (between heavy and light chains)" evidence="17">
    <location>
        <begin position="429"/>
        <end position="572"/>
    </location>
</feature>
<dbReference type="SMART" id="SM00179">
    <property type="entry name" value="EGF_CA"/>
    <property type="match status" value="1"/>
</dbReference>
<feature type="disulfide bond" evidence="17 20">
    <location>
        <begin position="234"/>
        <end position="251"/>
    </location>
</feature>
<keyword evidence="6" id="KW-0645">Protease</keyword>
<dbReference type="InterPro" id="IPR000859">
    <property type="entry name" value="CUB_dom"/>
</dbReference>
<dbReference type="Gene3D" id="2.40.10.10">
    <property type="entry name" value="Trypsin-like serine proteases"/>
    <property type="match status" value="2"/>
</dbReference>
<dbReference type="Gene3D" id="2.60.120.290">
    <property type="entry name" value="Spermadhesin, CUB domain"/>
    <property type="match status" value="2"/>
</dbReference>
<dbReference type="Gene3D" id="2.10.70.10">
    <property type="entry name" value="Complement Module, domain 1"/>
    <property type="match status" value="2"/>
</dbReference>
<comment type="caution">
    <text evidence="21">Lacks conserved residue(s) required for the propagation of feature annotation.</text>
</comment>
<dbReference type="PROSITE" id="PS50923">
    <property type="entry name" value="SUSHI"/>
    <property type="match status" value="1"/>
</dbReference>
<feature type="domain" description="CUB" evidence="23">
    <location>
        <begin position="177"/>
        <end position="289"/>
    </location>
</feature>
<keyword evidence="9" id="KW-0677">Repeat</keyword>
<feature type="binding site" evidence="19">
    <location>
        <position position="236"/>
    </location>
    <ligand>
        <name>Ca(2+)</name>
        <dbReference type="ChEBI" id="CHEBI:29108"/>
        <label>3</label>
    </ligand>
</feature>
<keyword evidence="11" id="KW-0720">Serine protease</keyword>
<dbReference type="InterPro" id="IPR035914">
    <property type="entry name" value="Sperma_CUB_dom_sf"/>
</dbReference>
<dbReference type="CDD" id="cd00041">
    <property type="entry name" value="CUB"/>
    <property type="match status" value="2"/>
</dbReference>
<keyword evidence="7 19" id="KW-0479">Metal-binding</keyword>
<feature type="binding site" evidence="19">
    <location>
        <position position="70"/>
    </location>
    <ligand>
        <name>Ca(2+)</name>
        <dbReference type="ChEBI" id="CHEBI:29108"/>
        <label>1</label>
    </ligand>
</feature>
<keyword evidence="8 22" id="KW-0732">Signal</keyword>
<dbReference type="AlphaFoldDB" id="A0A8T2NZN3"/>
<dbReference type="Pfam" id="PF00089">
    <property type="entry name" value="Trypsin"/>
    <property type="match status" value="1"/>
</dbReference>
<evidence type="ECO:0000256" key="4">
    <source>
        <dbReference type="ARBA" id="ARBA00022588"/>
    </source>
</evidence>
<feature type="domain" description="Peptidase S1" evidence="24">
    <location>
        <begin position="442"/>
        <end position="700"/>
    </location>
</feature>
<feature type="disulfide bond" evidence="17">
    <location>
        <begin position="145"/>
        <end position="158"/>
    </location>
</feature>
<feature type="binding site" evidence="19">
    <location>
        <position position="137"/>
    </location>
    <ligand>
        <name>Ca(2+)</name>
        <dbReference type="ChEBI" id="CHEBI:29108"/>
        <label>2</label>
    </ligand>
</feature>
<keyword evidence="3" id="KW-0245">EGF-like domain</keyword>
<dbReference type="InterPro" id="IPR001254">
    <property type="entry name" value="Trypsin_dom"/>
</dbReference>
<evidence type="ECO:0000256" key="15">
    <source>
        <dbReference type="ARBA" id="ARBA00023278"/>
    </source>
</evidence>